<reference evidence="2 3" key="1">
    <citation type="journal article" date="2020" name="Mol. Biol. Evol.">
        <title>Distinct Expression and Methylation Patterns for Genes with Different Fates following a Single Whole-Genome Duplication in Flowering Plants.</title>
        <authorList>
            <person name="Shi T."/>
            <person name="Rahmani R.S."/>
            <person name="Gugger P.F."/>
            <person name="Wang M."/>
            <person name="Li H."/>
            <person name="Zhang Y."/>
            <person name="Li Z."/>
            <person name="Wang Q."/>
            <person name="Van de Peer Y."/>
            <person name="Marchal K."/>
            <person name="Chen J."/>
        </authorList>
    </citation>
    <scope>NUCLEOTIDE SEQUENCE [LARGE SCALE GENOMIC DNA]</scope>
    <source>
        <tissue evidence="2">Leaf</tissue>
    </source>
</reference>
<organism evidence="2 3">
    <name type="scientific">Nelumbo nucifera</name>
    <name type="common">Sacred lotus</name>
    <dbReference type="NCBI Taxonomy" id="4432"/>
    <lineage>
        <taxon>Eukaryota</taxon>
        <taxon>Viridiplantae</taxon>
        <taxon>Streptophyta</taxon>
        <taxon>Embryophyta</taxon>
        <taxon>Tracheophyta</taxon>
        <taxon>Spermatophyta</taxon>
        <taxon>Magnoliopsida</taxon>
        <taxon>Proteales</taxon>
        <taxon>Nelumbonaceae</taxon>
        <taxon>Nelumbo</taxon>
    </lineage>
</organism>
<sequence>MPRSPSRPTGNGFKFNESAAPTGKQRRELRSSEKGNDMPRTDFQCISTCFPTALNRSGLL</sequence>
<dbReference type="EMBL" id="DUZY01000001">
    <property type="protein sequence ID" value="DAD18017.1"/>
    <property type="molecule type" value="Genomic_DNA"/>
</dbReference>
<feature type="compositionally biased region" description="Basic and acidic residues" evidence="1">
    <location>
        <begin position="25"/>
        <end position="40"/>
    </location>
</feature>
<evidence type="ECO:0000256" key="1">
    <source>
        <dbReference type="SAM" id="MobiDB-lite"/>
    </source>
</evidence>
<name>A0A822XCW3_NELNU</name>
<comment type="caution">
    <text evidence="2">The sequence shown here is derived from an EMBL/GenBank/DDBJ whole genome shotgun (WGS) entry which is preliminary data.</text>
</comment>
<proteinExistence type="predicted"/>
<keyword evidence="3" id="KW-1185">Reference proteome</keyword>
<feature type="region of interest" description="Disordered" evidence="1">
    <location>
        <begin position="1"/>
        <end position="42"/>
    </location>
</feature>
<dbReference type="Proteomes" id="UP000607653">
    <property type="component" value="Unassembled WGS sequence"/>
</dbReference>
<evidence type="ECO:0000313" key="3">
    <source>
        <dbReference type="Proteomes" id="UP000607653"/>
    </source>
</evidence>
<dbReference type="AlphaFoldDB" id="A0A822XCW3"/>
<protein>
    <submittedName>
        <fullName evidence="2">Uncharacterized protein</fullName>
    </submittedName>
</protein>
<evidence type="ECO:0000313" key="2">
    <source>
        <dbReference type="EMBL" id="DAD18017.1"/>
    </source>
</evidence>
<gene>
    <name evidence="2" type="ORF">HUJ06_019481</name>
</gene>
<accession>A0A822XCW3</accession>